<proteinExistence type="predicted"/>
<dbReference type="GO" id="GO:0030638">
    <property type="term" value="P:polyketide metabolic process"/>
    <property type="evidence" value="ECO:0007669"/>
    <property type="project" value="InterPro"/>
</dbReference>
<keyword evidence="1" id="KW-0449">Lipoprotein</keyword>
<dbReference type="KEGG" id="pbh:AAW51_3478"/>
<dbReference type="Proteomes" id="UP000035352">
    <property type="component" value="Chromosome"/>
</dbReference>
<dbReference type="EMBL" id="CP011371">
    <property type="protein sequence ID" value="AKJ30169.1"/>
    <property type="molecule type" value="Genomic_DNA"/>
</dbReference>
<evidence type="ECO:0000313" key="2">
    <source>
        <dbReference type="Proteomes" id="UP000035352"/>
    </source>
</evidence>
<organism evidence="1 2">
    <name type="scientific">Caldimonas brevitalea</name>
    <dbReference type="NCBI Taxonomy" id="413882"/>
    <lineage>
        <taxon>Bacteria</taxon>
        <taxon>Pseudomonadati</taxon>
        <taxon>Pseudomonadota</taxon>
        <taxon>Betaproteobacteria</taxon>
        <taxon>Burkholderiales</taxon>
        <taxon>Sphaerotilaceae</taxon>
        <taxon>Caldimonas</taxon>
    </lineage>
</organism>
<dbReference type="PANTHER" id="PTHR38436">
    <property type="entry name" value="POLYKETIDE CYCLASE SNOAL-LIKE DOMAIN"/>
    <property type="match status" value="1"/>
</dbReference>
<dbReference type="InterPro" id="IPR032710">
    <property type="entry name" value="NTF2-like_dom_sf"/>
</dbReference>
<dbReference type="Gene3D" id="3.10.450.50">
    <property type="match status" value="1"/>
</dbReference>
<dbReference type="SUPFAM" id="SSF54427">
    <property type="entry name" value="NTF2-like"/>
    <property type="match status" value="1"/>
</dbReference>
<dbReference type="STRING" id="413882.AAW51_3478"/>
<name>A0A0G3BL41_9BURK</name>
<keyword evidence="2" id="KW-1185">Reference proteome</keyword>
<sequence>MVEALYSQVLSGTASGDLATHLAQVLSDDWQSFGDGSGRVKTRDEFLAQLEDIGRVAPDLTWEVEEMLQLNNRVVVRGRARATPVGPFLGVAPSGRSFEIMAIDIHTVERGRIVRSYHVEDWQGAVQQLQAV</sequence>
<accession>A0A0G3BL41</accession>
<dbReference type="AlphaFoldDB" id="A0A0G3BL41"/>
<dbReference type="Pfam" id="PF07366">
    <property type="entry name" value="SnoaL"/>
    <property type="match status" value="1"/>
</dbReference>
<protein>
    <submittedName>
        <fullName evidence="1">Lipoprotein</fullName>
    </submittedName>
</protein>
<dbReference type="InterPro" id="IPR009959">
    <property type="entry name" value="Cyclase_SnoaL-like"/>
</dbReference>
<dbReference type="PANTHER" id="PTHR38436:SF1">
    <property type="entry name" value="ESTER CYCLASE"/>
    <property type="match status" value="1"/>
</dbReference>
<evidence type="ECO:0000313" key="1">
    <source>
        <dbReference type="EMBL" id="AKJ30169.1"/>
    </source>
</evidence>
<gene>
    <name evidence="1" type="ORF">AAW51_3478</name>
</gene>
<reference evidence="1 2" key="1">
    <citation type="submission" date="2015-05" db="EMBL/GenBank/DDBJ databases">
        <authorList>
            <person name="Tang B."/>
            <person name="Yu Y."/>
        </authorList>
    </citation>
    <scope>NUCLEOTIDE SEQUENCE [LARGE SCALE GENOMIC DNA]</scope>
    <source>
        <strain evidence="1 2">DSM 7029</strain>
    </source>
</reference>